<evidence type="ECO:0000313" key="2">
    <source>
        <dbReference type="EMBL" id="MDQ0752463.1"/>
    </source>
</evidence>
<name>A0ABU0QYJ2_9ACTN</name>
<dbReference type="Proteomes" id="UP001232755">
    <property type="component" value="Unassembled WGS sequence"/>
</dbReference>
<gene>
    <name evidence="2" type="ORF">QF034_006694</name>
</gene>
<protein>
    <submittedName>
        <fullName evidence="2">Uncharacterized protein</fullName>
    </submittedName>
</protein>
<sequence length="189" mass="20138">MLRDGVGPGPVGGLEAALLTQQVMRGRVTVDGGRDDQAPGPNHPTRLAQCPGVPGPDRDTGQPRRLFQVQGHRIDEFGLVPVLGKPLRVHTAAAADVQHTHRALGQEPPAAPPHRSKRYSGSRVPAPGTNRSLAFEPAETPAGDSESPSPRRHGASSHFRVTGSHVKLSSRPPSPTRRALCVPYLCPWP</sequence>
<organism evidence="2 3">
    <name type="scientific">Streptomyces africanus</name>
    <dbReference type="NCBI Taxonomy" id="231024"/>
    <lineage>
        <taxon>Bacteria</taxon>
        <taxon>Bacillati</taxon>
        <taxon>Actinomycetota</taxon>
        <taxon>Actinomycetes</taxon>
        <taxon>Kitasatosporales</taxon>
        <taxon>Streptomycetaceae</taxon>
        <taxon>Streptomyces</taxon>
    </lineage>
</organism>
<reference evidence="2 3" key="1">
    <citation type="submission" date="2023-07" db="EMBL/GenBank/DDBJ databases">
        <title>Comparative genomics of wheat-associated soil bacteria to identify genetic determinants of phenazine resistance.</title>
        <authorList>
            <person name="Mouncey N."/>
        </authorList>
    </citation>
    <scope>NUCLEOTIDE SEQUENCE [LARGE SCALE GENOMIC DNA]</scope>
    <source>
        <strain evidence="2 3">B3I12</strain>
    </source>
</reference>
<feature type="region of interest" description="Disordered" evidence="1">
    <location>
        <begin position="92"/>
        <end position="175"/>
    </location>
</feature>
<comment type="caution">
    <text evidence="2">The sequence shown here is derived from an EMBL/GenBank/DDBJ whole genome shotgun (WGS) entry which is preliminary data.</text>
</comment>
<evidence type="ECO:0000313" key="3">
    <source>
        <dbReference type="Proteomes" id="UP001232755"/>
    </source>
</evidence>
<evidence type="ECO:0000256" key="1">
    <source>
        <dbReference type="SAM" id="MobiDB-lite"/>
    </source>
</evidence>
<keyword evidence="3" id="KW-1185">Reference proteome</keyword>
<accession>A0ABU0QYJ2</accession>
<proteinExistence type="predicted"/>
<dbReference type="EMBL" id="JAUSYP010000001">
    <property type="protein sequence ID" value="MDQ0752463.1"/>
    <property type="molecule type" value="Genomic_DNA"/>
</dbReference>
<feature type="region of interest" description="Disordered" evidence="1">
    <location>
        <begin position="27"/>
        <end position="63"/>
    </location>
</feature>